<dbReference type="GO" id="GO:0000795">
    <property type="term" value="C:synaptonemal complex"/>
    <property type="evidence" value="ECO:0007669"/>
    <property type="project" value="InterPro"/>
</dbReference>
<dbReference type="GO" id="GO:0007131">
    <property type="term" value="P:reciprocal meiotic recombination"/>
    <property type="evidence" value="ECO:0007669"/>
    <property type="project" value="InterPro"/>
</dbReference>
<dbReference type="STRING" id="225164.V4BAV3"/>
<feature type="domain" description="ILEI/PANDER" evidence="2">
    <location>
        <begin position="86"/>
        <end position="164"/>
    </location>
</feature>
<dbReference type="Proteomes" id="UP000030746">
    <property type="component" value="Unassembled WGS sequence"/>
</dbReference>
<dbReference type="EMBL" id="KB199672">
    <property type="protein sequence ID" value="ESP04661.1"/>
    <property type="molecule type" value="Genomic_DNA"/>
</dbReference>
<dbReference type="GeneID" id="20243696"/>
<dbReference type="CTD" id="20243696"/>
<evidence type="ECO:0000259" key="2">
    <source>
        <dbReference type="Pfam" id="PF15711"/>
    </source>
</evidence>
<dbReference type="OMA" id="CNESNEH"/>
<feature type="non-terminal residue" evidence="3">
    <location>
        <position position="229"/>
    </location>
</feature>
<sequence>THHEKSYQEYVANKAKERSVQLENYYEQIVTRTHSELNSLKSQIASAKKELEAAKKKYNEASEKLMEKSRQNQKLQSMYDTLRRRYKTKKVTDIRSFDTYEDEAPLIRFLKKTVPENGIILVASFDDASQNLKEDSRRWLKLYGSKAVTDLSYREGFVMVGQRGLNEGLAVEFISYAGVDGEWPKALENSFCVPKKITGRQIIPDPEVHRNDERRGFCKKYKGYYELCD</sequence>
<dbReference type="AlphaFoldDB" id="V4BAV3"/>
<evidence type="ECO:0000313" key="4">
    <source>
        <dbReference type="Proteomes" id="UP000030746"/>
    </source>
</evidence>
<feature type="non-terminal residue" evidence="3">
    <location>
        <position position="1"/>
    </location>
</feature>
<evidence type="ECO:0000313" key="3">
    <source>
        <dbReference type="EMBL" id="ESP04661.1"/>
    </source>
</evidence>
<dbReference type="KEGG" id="lgi:LOTGIDRAFT_176331"/>
<dbReference type="GO" id="GO:0061630">
    <property type="term" value="F:ubiquitin protein ligase activity"/>
    <property type="evidence" value="ECO:0007669"/>
    <property type="project" value="InterPro"/>
</dbReference>
<protein>
    <recommendedName>
        <fullName evidence="2">ILEI/PANDER domain-containing protein</fullName>
    </recommendedName>
</protein>
<accession>V4BAV3</accession>
<gene>
    <name evidence="3" type="ORF">LOTGIDRAFT_176331</name>
</gene>
<feature type="coiled-coil region" evidence="1">
    <location>
        <begin position="30"/>
        <end position="85"/>
    </location>
</feature>
<dbReference type="HOGENOM" id="CLU_1212407_0_0_1"/>
<organism evidence="3 4">
    <name type="scientific">Lottia gigantea</name>
    <name type="common">Giant owl limpet</name>
    <dbReference type="NCBI Taxonomy" id="225164"/>
    <lineage>
        <taxon>Eukaryota</taxon>
        <taxon>Metazoa</taxon>
        <taxon>Spiralia</taxon>
        <taxon>Lophotrochozoa</taxon>
        <taxon>Mollusca</taxon>
        <taxon>Gastropoda</taxon>
        <taxon>Patellogastropoda</taxon>
        <taxon>Lottioidea</taxon>
        <taxon>Lottiidae</taxon>
        <taxon>Lottia</taxon>
    </lineage>
</organism>
<dbReference type="PANTHER" id="PTHR14305">
    <property type="entry name" value="E3 UBIQUITIN-PROTEIN LIGASE CCNB1IP1"/>
    <property type="match status" value="1"/>
</dbReference>
<keyword evidence="1" id="KW-0175">Coiled coil</keyword>
<dbReference type="OrthoDB" id="440755at2759"/>
<dbReference type="PANTHER" id="PTHR14305:SF0">
    <property type="entry name" value="E3 UBIQUITIN-PROTEIN LIGASE CCNB1IP1"/>
    <property type="match status" value="1"/>
</dbReference>
<evidence type="ECO:0000256" key="1">
    <source>
        <dbReference type="SAM" id="Coils"/>
    </source>
</evidence>
<reference evidence="3 4" key="1">
    <citation type="journal article" date="2013" name="Nature">
        <title>Insights into bilaterian evolution from three spiralian genomes.</title>
        <authorList>
            <person name="Simakov O."/>
            <person name="Marletaz F."/>
            <person name="Cho S.J."/>
            <person name="Edsinger-Gonzales E."/>
            <person name="Havlak P."/>
            <person name="Hellsten U."/>
            <person name="Kuo D.H."/>
            <person name="Larsson T."/>
            <person name="Lv J."/>
            <person name="Arendt D."/>
            <person name="Savage R."/>
            <person name="Osoegawa K."/>
            <person name="de Jong P."/>
            <person name="Grimwood J."/>
            <person name="Chapman J.A."/>
            <person name="Shapiro H."/>
            <person name="Aerts A."/>
            <person name="Otillar R.P."/>
            <person name="Terry A.Y."/>
            <person name="Boore J.L."/>
            <person name="Grigoriev I.V."/>
            <person name="Lindberg D.R."/>
            <person name="Seaver E.C."/>
            <person name="Weisblat D.A."/>
            <person name="Putnam N.H."/>
            <person name="Rokhsar D.S."/>
        </authorList>
    </citation>
    <scope>NUCLEOTIDE SEQUENCE [LARGE SCALE GENOMIC DNA]</scope>
</reference>
<dbReference type="InterPro" id="IPR039477">
    <property type="entry name" value="ILEI/PANDER_dom"/>
</dbReference>
<proteinExistence type="predicted"/>
<dbReference type="Pfam" id="PF15711">
    <property type="entry name" value="ILEI"/>
    <property type="match status" value="1"/>
</dbReference>
<name>V4BAV3_LOTGI</name>
<keyword evidence="4" id="KW-1185">Reference proteome</keyword>
<dbReference type="PROSITE" id="PS52031">
    <property type="entry name" value="GG_LECTIN"/>
    <property type="match status" value="1"/>
</dbReference>
<dbReference type="RefSeq" id="XP_009044652.1">
    <property type="nucleotide sequence ID" value="XM_009046404.1"/>
</dbReference>
<dbReference type="InterPro" id="IPR042448">
    <property type="entry name" value="CCNB1IP1"/>
</dbReference>